<proteinExistence type="predicted"/>
<reference evidence="1 2" key="1">
    <citation type="submission" date="2018-05" db="EMBL/GenBank/DDBJ databases">
        <authorList>
            <person name="Balish M.F."/>
            <person name="Konrad E.R."/>
            <person name="Abell J.E."/>
            <person name="Arlis S.E."/>
            <person name="Babcock A.C."/>
            <person name="Biedenharn A.M."/>
            <person name="Burgess A.C."/>
            <person name="Carrafiello L.R."/>
            <person name="Conroy C.R."/>
            <person name="Goodrich C.J."/>
            <person name="Madias S.M."/>
            <person name="Mitchem C.F."/>
            <person name="Palacios P."/>
            <person name="Donna J.M."/>
            <person name="Smith S.M."/>
            <person name="Riggs H.E."/>
            <person name="Squire M.S."/>
            <person name="Actis L.A."/>
            <person name="Balish R.S."/>
            <person name="Garlena R.A."/>
            <person name="Russell D.A."/>
            <person name="Pope W.H."/>
            <person name="Jacobs-Sera D."/>
            <person name="Hatfull G.F."/>
        </authorList>
    </citation>
    <scope>NUCLEOTIDE SEQUENCE [LARGE SCALE GENOMIC DNA]</scope>
</reference>
<name>A0A2Z4Q225_9CAUD</name>
<protein>
    <submittedName>
        <fullName evidence="1">Uncharacterized protein</fullName>
    </submittedName>
</protein>
<evidence type="ECO:0000313" key="1">
    <source>
        <dbReference type="EMBL" id="AWY03524.1"/>
    </source>
</evidence>
<sequence length="86" mass="9832">MAKQKVKLEFVRSFIGLGGEKVLEWKVVEGPIPAHEIPFIGKPPYTGRHKPVSYIRTYASDFWSGRIPTFFGYTRGSWVALTRSEM</sequence>
<gene>
    <name evidence="1" type="primary">82</name>
    <name evidence="1" type="ORF">ERK16_82</name>
</gene>
<dbReference type="EMBL" id="MH316562">
    <property type="protein sequence ID" value="AWY03524.1"/>
    <property type="molecule type" value="Genomic_DNA"/>
</dbReference>
<accession>A0A2Z4Q225</accession>
<organism evidence="1 2">
    <name type="scientific">Mycobacterium phage Erk16</name>
    <dbReference type="NCBI Taxonomy" id="2234027"/>
    <lineage>
        <taxon>Viruses</taxon>
        <taxon>Duplodnaviria</taxon>
        <taxon>Heunggongvirae</taxon>
        <taxon>Uroviricota</taxon>
        <taxon>Caudoviricetes</taxon>
        <taxon>Dclasvirinae</taxon>
        <taxon>Plotvirus</taxon>
        <taxon>Plotvirus plot</taxon>
    </lineage>
</organism>
<dbReference type="Proteomes" id="UP000251922">
    <property type="component" value="Segment"/>
</dbReference>
<evidence type="ECO:0000313" key="2">
    <source>
        <dbReference type="Proteomes" id="UP000251922"/>
    </source>
</evidence>